<dbReference type="EMBL" id="VTOW01000003">
    <property type="protein sequence ID" value="NKE72603.1"/>
    <property type="molecule type" value="Genomic_DNA"/>
</dbReference>
<dbReference type="InterPro" id="IPR029044">
    <property type="entry name" value="Nucleotide-diphossugar_trans"/>
</dbReference>
<comment type="function">
    <text evidence="7">Catalyzes the formation of 4-diphosphocytidyl-2-C-methyl-D-erythritol from CTP and 2-C-methyl-D-erythritol 4-phosphate (MEP).</text>
</comment>
<feature type="site" description="Positions MEP for the nucleophilic attack" evidence="7">
    <location>
        <position position="156"/>
    </location>
</feature>
<keyword evidence="9" id="KW-1185">Reference proteome</keyword>
<feature type="site" description="Transition state stabilizer" evidence="7">
    <location>
        <position position="21"/>
    </location>
</feature>
<feature type="site" description="Transition state stabilizer" evidence="7">
    <location>
        <position position="14"/>
    </location>
</feature>
<protein>
    <recommendedName>
        <fullName evidence="7">2-C-methyl-D-erythritol 4-phosphate cytidylyltransferase</fullName>
        <ecNumber evidence="7">2.7.7.60</ecNumber>
    </recommendedName>
    <alternativeName>
        <fullName evidence="7">4-diphosphocytidyl-2C-methyl-D-erythritol synthase</fullName>
    </alternativeName>
    <alternativeName>
        <fullName evidence="7">MEP cytidylyltransferase</fullName>
        <shortName evidence="7">MCT</shortName>
    </alternativeName>
</protein>
<feature type="site" description="Positions MEP for the nucleophilic attack" evidence="7">
    <location>
        <position position="212"/>
    </location>
</feature>
<evidence type="ECO:0000256" key="1">
    <source>
        <dbReference type="ARBA" id="ARBA00001282"/>
    </source>
</evidence>
<dbReference type="RefSeq" id="WP_168062409.1">
    <property type="nucleotide sequence ID" value="NZ_VTOW01000003.1"/>
</dbReference>
<evidence type="ECO:0000256" key="4">
    <source>
        <dbReference type="ARBA" id="ARBA00022679"/>
    </source>
</evidence>
<evidence type="ECO:0000313" key="9">
    <source>
        <dbReference type="Proteomes" id="UP000534783"/>
    </source>
</evidence>
<dbReference type="EC" id="2.7.7.60" evidence="7"/>
<dbReference type="Proteomes" id="UP000534783">
    <property type="component" value="Unassembled WGS sequence"/>
</dbReference>
<evidence type="ECO:0000256" key="5">
    <source>
        <dbReference type="ARBA" id="ARBA00022695"/>
    </source>
</evidence>
<sequence>MIHAVIPAAGRGTRLGGKIKKQFLALQGLPVAVHTLTAFQDASLIDEIVCITSKEDLSFFERLVSDHSLTKVTKILPGGERRQDSVWAGISYLEERRDQNDLVVVHDGVRPLVTPQLIEKVIEAAKAEGGAVAAIRVTDSLKEVSSDKMILRSLPRENVWAMQTPQVFRLGILLEAYRSAAREGFEATDEAMLVERLGAPIRCVEGSIENIKITLPPDLETAEIFLRARGSRLHR</sequence>
<comment type="catalytic activity">
    <reaction evidence="1 7">
        <text>2-C-methyl-D-erythritol 4-phosphate + CTP + H(+) = 4-CDP-2-C-methyl-D-erythritol + diphosphate</text>
        <dbReference type="Rhea" id="RHEA:13429"/>
        <dbReference type="ChEBI" id="CHEBI:15378"/>
        <dbReference type="ChEBI" id="CHEBI:33019"/>
        <dbReference type="ChEBI" id="CHEBI:37563"/>
        <dbReference type="ChEBI" id="CHEBI:57823"/>
        <dbReference type="ChEBI" id="CHEBI:58262"/>
        <dbReference type="EC" id="2.7.7.60"/>
    </reaction>
</comment>
<dbReference type="InterPro" id="IPR018294">
    <property type="entry name" value="ISPD_synthase_CS"/>
</dbReference>
<dbReference type="GO" id="GO:0019288">
    <property type="term" value="P:isopentenyl diphosphate biosynthetic process, methylerythritol 4-phosphate pathway"/>
    <property type="evidence" value="ECO:0007669"/>
    <property type="project" value="UniProtKB-UniRule"/>
</dbReference>
<dbReference type="InterPro" id="IPR001228">
    <property type="entry name" value="IspD"/>
</dbReference>
<evidence type="ECO:0000256" key="2">
    <source>
        <dbReference type="ARBA" id="ARBA00004787"/>
    </source>
</evidence>
<dbReference type="UniPathway" id="UPA00056">
    <property type="reaction ID" value="UER00093"/>
</dbReference>
<reference evidence="8 9" key="1">
    <citation type="journal article" date="2020" name="Nature">
        <title>Bacterial chemolithoautotrophy via manganese oxidation.</title>
        <authorList>
            <person name="Yu H."/>
            <person name="Leadbetter J.R."/>
        </authorList>
    </citation>
    <scope>NUCLEOTIDE SEQUENCE [LARGE SCALE GENOMIC DNA]</scope>
    <source>
        <strain evidence="8 9">Mn-1</strain>
    </source>
</reference>
<evidence type="ECO:0000256" key="3">
    <source>
        <dbReference type="ARBA" id="ARBA00009789"/>
    </source>
</evidence>
<dbReference type="InterPro" id="IPR034683">
    <property type="entry name" value="IspD/TarI"/>
</dbReference>
<gene>
    <name evidence="7 8" type="primary">ispD</name>
    <name evidence="8" type="ORF">MNODULE_17770</name>
</gene>
<keyword evidence="6 7" id="KW-0414">Isoprene biosynthesis</keyword>
<keyword evidence="5 7" id="KW-0548">Nucleotidyltransferase</keyword>
<dbReference type="Gene3D" id="3.90.550.10">
    <property type="entry name" value="Spore Coat Polysaccharide Biosynthesis Protein SpsA, Chain A"/>
    <property type="match status" value="1"/>
</dbReference>
<evidence type="ECO:0000256" key="6">
    <source>
        <dbReference type="ARBA" id="ARBA00023229"/>
    </source>
</evidence>
<accession>A0A7X6DT83</accession>
<proteinExistence type="inferred from homology"/>
<dbReference type="PANTHER" id="PTHR32125:SF4">
    <property type="entry name" value="2-C-METHYL-D-ERYTHRITOL 4-PHOSPHATE CYTIDYLYLTRANSFERASE, CHLOROPLASTIC"/>
    <property type="match status" value="1"/>
</dbReference>
<dbReference type="NCBIfam" id="TIGR00453">
    <property type="entry name" value="ispD"/>
    <property type="match status" value="1"/>
</dbReference>
<name>A0A7X6DT83_9BACT</name>
<comment type="caution">
    <text evidence="8">The sequence shown here is derived from an EMBL/GenBank/DDBJ whole genome shotgun (WGS) entry which is preliminary data.</text>
</comment>
<dbReference type="SUPFAM" id="SSF53448">
    <property type="entry name" value="Nucleotide-diphospho-sugar transferases"/>
    <property type="match status" value="1"/>
</dbReference>
<comment type="similarity">
    <text evidence="3 7">Belongs to the IspD/TarI cytidylyltransferase family. IspD subfamily.</text>
</comment>
<dbReference type="AlphaFoldDB" id="A0A7X6DT83"/>
<dbReference type="PROSITE" id="PS01295">
    <property type="entry name" value="ISPD"/>
    <property type="match status" value="1"/>
</dbReference>
<dbReference type="FunFam" id="3.90.550.10:FF:000003">
    <property type="entry name" value="2-C-methyl-D-erythritol 4-phosphate cytidylyltransferase"/>
    <property type="match status" value="1"/>
</dbReference>
<keyword evidence="4 7" id="KW-0808">Transferase</keyword>
<evidence type="ECO:0000313" key="8">
    <source>
        <dbReference type="EMBL" id="NKE72603.1"/>
    </source>
</evidence>
<dbReference type="CDD" id="cd02516">
    <property type="entry name" value="CDP-ME_synthetase"/>
    <property type="match status" value="1"/>
</dbReference>
<organism evidence="8 9">
    <name type="scientific">Candidatus Manganitrophus noduliformans</name>
    <dbReference type="NCBI Taxonomy" id="2606439"/>
    <lineage>
        <taxon>Bacteria</taxon>
        <taxon>Pseudomonadati</taxon>
        <taxon>Nitrospirota</taxon>
        <taxon>Nitrospiria</taxon>
        <taxon>Candidatus Troglogloeales</taxon>
        <taxon>Candidatus Manganitrophaceae</taxon>
        <taxon>Candidatus Manganitrophus</taxon>
    </lineage>
</organism>
<dbReference type="PANTHER" id="PTHR32125">
    <property type="entry name" value="2-C-METHYL-D-ERYTHRITOL 4-PHOSPHATE CYTIDYLYLTRANSFERASE, CHLOROPLASTIC"/>
    <property type="match status" value="1"/>
</dbReference>
<dbReference type="HAMAP" id="MF_00108">
    <property type="entry name" value="IspD"/>
    <property type="match status" value="1"/>
</dbReference>
<evidence type="ECO:0000256" key="7">
    <source>
        <dbReference type="HAMAP-Rule" id="MF_00108"/>
    </source>
</evidence>
<dbReference type="InterPro" id="IPR050088">
    <property type="entry name" value="IspD/TarI_cytidylyltransf_bact"/>
</dbReference>
<comment type="pathway">
    <text evidence="2 7">Isoprenoid biosynthesis; isopentenyl diphosphate biosynthesis via DXP pathway; isopentenyl diphosphate from 1-deoxy-D-xylulose 5-phosphate: step 2/6.</text>
</comment>
<dbReference type="GO" id="GO:0050518">
    <property type="term" value="F:2-C-methyl-D-erythritol 4-phosphate cytidylyltransferase activity"/>
    <property type="evidence" value="ECO:0007669"/>
    <property type="project" value="UniProtKB-UniRule"/>
</dbReference>
<dbReference type="Pfam" id="PF01128">
    <property type="entry name" value="IspD"/>
    <property type="match status" value="1"/>
</dbReference>